<comment type="pathway">
    <text evidence="11">Membrane lipid metabolism; glycerophospholipid metabolism.</text>
</comment>
<evidence type="ECO:0000313" key="12">
    <source>
        <dbReference type="EMBL" id="MDV0441189.1"/>
    </source>
</evidence>
<keyword evidence="7 11" id="KW-0443">Lipid metabolism</keyword>
<dbReference type="PANTHER" id="PTHR39650:SF1">
    <property type="entry name" value="CDP-ARCHAEOL SYNTHASE"/>
    <property type="match status" value="1"/>
</dbReference>
<feature type="transmembrane region" description="Helical" evidence="11">
    <location>
        <begin position="90"/>
        <end position="108"/>
    </location>
</feature>
<feature type="transmembrane region" description="Helical" evidence="11">
    <location>
        <begin position="154"/>
        <end position="178"/>
    </location>
</feature>
<keyword evidence="13" id="KW-1185">Reference proteome</keyword>
<evidence type="ECO:0000256" key="8">
    <source>
        <dbReference type="ARBA" id="ARBA00023136"/>
    </source>
</evidence>
<dbReference type="Pfam" id="PF01864">
    <property type="entry name" value="CarS-like"/>
    <property type="match status" value="1"/>
</dbReference>
<keyword evidence="1 11" id="KW-1003">Cell membrane</keyword>
<comment type="function">
    <text evidence="11">Catalyzes the formation of CDP-2,3-bis-(O-geranylgeranyl)-sn-glycerol (CDP-archaeol) from 2,3-bis-(O-geranylgeranyl)-sn-glycerol 1-phosphate (DGGGP) and CTP. This reaction is the third ether-bond-formation step in the biosynthesis of archaeal membrane lipids.</text>
</comment>
<proteinExistence type="inferred from homology"/>
<gene>
    <name evidence="11" type="primary">carS</name>
    <name evidence="12" type="ORF">McpAg1_03690</name>
</gene>
<keyword evidence="9 11" id="KW-0594">Phospholipid biosynthesis</keyword>
<sequence length="185" mass="20434">MIVETVIAILATFVSAFWIMVPAYVANAGAVPFGGGTPVDFGKCAKDGRRYLGDGKTWRGLIGGIFVGVLFGLLQIFLATTFHWDWLPQQTIVTITALATGALLGDMVKSYFKRRSGKGRGEKWPIADMYDLVAGSLILLVICAWPWVMEYITIWVFIAILIWTPLLHRGANIIGYLIGIKQVPW</sequence>
<evidence type="ECO:0000256" key="5">
    <source>
        <dbReference type="ARBA" id="ARBA00022842"/>
    </source>
</evidence>
<comment type="caution">
    <text evidence="12">The sequence shown here is derived from an EMBL/GenBank/DDBJ whole genome shotgun (WGS) entry which is preliminary data.</text>
</comment>
<evidence type="ECO:0000256" key="2">
    <source>
        <dbReference type="ARBA" id="ARBA00022516"/>
    </source>
</evidence>
<feature type="transmembrane region" description="Helical" evidence="11">
    <location>
        <begin position="129"/>
        <end position="148"/>
    </location>
</feature>
<feature type="transmembrane region" description="Helical" evidence="11">
    <location>
        <begin position="58"/>
        <end position="78"/>
    </location>
</feature>
<evidence type="ECO:0000256" key="1">
    <source>
        <dbReference type="ARBA" id="ARBA00022475"/>
    </source>
</evidence>
<keyword evidence="3 11" id="KW-0808">Transferase</keyword>
<comment type="catalytic activity">
    <reaction evidence="11">
        <text>2,3-bis-O-(geranylgeranyl)-sn-glycerol 1-phosphate + CTP + H(+) = CDP-2,3-bis-O-(geranylgeranyl)-sn-glycerol + diphosphate</text>
        <dbReference type="Rhea" id="RHEA:25690"/>
        <dbReference type="ChEBI" id="CHEBI:15378"/>
        <dbReference type="ChEBI" id="CHEBI:33019"/>
        <dbReference type="ChEBI" id="CHEBI:37563"/>
        <dbReference type="ChEBI" id="CHEBI:58837"/>
        <dbReference type="ChEBI" id="CHEBI:58838"/>
        <dbReference type="EC" id="2.7.7.67"/>
    </reaction>
</comment>
<evidence type="ECO:0000256" key="4">
    <source>
        <dbReference type="ARBA" id="ARBA00022692"/>
    </source>
</evidence>
<dbReference type="PANTHER" id="PTHR39650">
    <property type="entry name" value="CDP-ARCHAEOL SYNTHASE"/>
    <property type="match status" value="1"/>
</dbReference>
<dbReference type="NCBIfam" id="NF003114">
    <property type="entry name" value="PRK04032.1"/>
    <property type="match status" value="1"/>
</dbReference>
<dbReference type="Proteomes" id="UP001273136">
    <property type="component" value="Unassembled WGS sequence"/>
</dbReference>
<accession>A0AAE4MBP5</accession>
<dbReference type="EC" id="2.7.7.67" evidence="11"/>
<comment type="similarity">
    <text evidence="11">Belongs to the CDP-archaeol synthase family.</text>
</comment>
<dbReference type="RefSeq" id="WP_338093580.1">
    <property type="nucleotide sequence ID" value="NZ_JAWDKA010000002.1"/>
</dbReference>
<evidence type="ECO:0000256" key="10">
    <source>
        <dbReference type="ARBA" id="ARBA00023264"/>
    </source>
</evidence>
<comment type="subcellular location">
    <subcellularLocation>
        <location evidence="11">Cell membrane</location>
        <topology evidence="11">Multi-pass membrane protein</topology>
    </subcellularLocation>
</comment>
<organism evidence="12 13">
    <name type="scientific">Methanorbis furvi</name>
    <dbReference type="NCBI Taxonomy" id="3028299"/>
    <lineage>
        <taxon>Archaea</taxon>
        <taxon>Methanobacteriati</taxon>
        <taxon>Methanobacteriota</taxon>
        <taxon>Stenosarchaea group</taxon>
        <taxon>Methanomicrobia</taxon>
        <taxon>Methanomicrobiales</taxon>
        <taxon>Methanocorpusculaceae</taxon>
        <taxon>Methanorbis</taxon>
    </lineage>
</organism>
<evidence type="ECO:0000313" key="13">
    <source>
        <dbReference type="Proteomes" id="UP001273136"/>
    </source>
</evidence>
<evidence type="ECO:0000256" key="9">
    <source>
        <dbReference type="ARBA" id="ARBA00023209"/>
    </source>
</evidence>
<keyword evidence="10 11" id="KW-1208">Phospholipid metabolism</keyword>
<reference evidence="12" key="1">
    <citation type="submission" date="2023-06" db="EMBL/GenBank/DDBJ databases">
        <title>Genome sequence of Methancorpusculaceae sp. Ag1.</title>
        <authorList>
            <person name="Protasov E."/>
            <person name="Platt K."/>
            <person name="Poehlein A."/>
            <person name="Daniel R."/>
            <person name="Brune A."/>
        </authorList>
    </citation>
    <scope>NUCLEOTIDE SEQUENCE</scope>
    <source>
        <strain evidence="12">Ag1</strain>
    </source>
</reference>
<dbReference type="GO" id="GO:0005886">
    <property type="term" value="C:plasma membrane"/>
    <property type="evidence" value="ECO:0007669"/>
    <property type="project" value="UniProtKB-SubCell"/>
</dbReference>
<keyword evidence="8 11" id="KW-0472">Membrane</keyword>
<name>A0AAE4MBP5_9EURY</name>
<keyword evidence="4 11" id="KW-0812">Transmembrane</keyword>
<keyword evidence="6 11" id="KW-1133">Transmembrane helix</keyword>
<dbReference type="InterPro" id="IPR002726">
    <property type="entry name" value="CarS_archaea"/>
</dbReference>
<protein>
    <recommendedName>
        <fullName evidence="11">CDP-archaeol synthase</fullName>
        <ecNumber evidence="11">2.7.7.67</ecNumber>
    </recommendedName>
    <alternativeName>
        <fullName evidence="11">CDP-2,3-bis-(O-geranylgeranyl)-sn-glycerol synthase</fullName>
    </alternativeName>
</protein>
<comment type="cofactor">
    <cofactor evidence="11">
        <name>Mg(2+)</name>
        <dbReference type="ChEBI" id="CHEBI:18420"/>
    </cofactor>
</comment>
<evidence type="ECO:0000256" key="11">
    <source>
        <dbReference type="HAMAP-Rule" id="MF_01117"/>
    </source>
</evidence>
<dbReference type="HAMAP" id="MF_01117">
    <property type="entry name" value="CDP_archaeol_synth"/>
    <property type="match status" value="1"/>
</dbReference>
<evidence type="ECO:0000256" key="3">
    <source>
        <dbReference type="ARBA" id="ARBA00022679"/>
    </source>
</evidence>
<dbReference type="GO" id="GO:0046474">
    <property type="term" value="P:glycerophospholipid biosynthetic process"/>
    <property type="evidence" value="ECO:0007669"/>
    <property type="project" value="UniProtKB-UniRule"/>
</dbReference>
<keyword evidence="2 11" id="KW-0444">Lipid biosynthesis</keyword>
<evidence type="ECO:0000256" key="7">
    <source>
        <dbReference type="ARBA" id="ARBA00023098"/>
    </source>
</evidence>
<dbReference type="InterPro" id="IPR032690">
    <property type="entry name" value="CarS"/>
</dbReference>
<keyword evidence="5 11" id="KW-0460">Magnesium</keyword>
<dbReference type="GO" id="GO:0043338">
    <property type="term" value="F:CDP-2,3-bis-(O-geranylgeranyl)-sn-glycerol synthase activity"/>
    <property type="evidence" value="ECO:0007669"/>
    <property type="project" value="UniProtKB-EC"/>
</dbReference>
<feature type="transmembrane region" description="Helical" evidence="11">
    <location>
        <begin position="6"/>
        <end position="26"/>
    </location>
</feature>
<dbReference type="AlphaFoldDB" id="A0AAE4MBP5"/>
<dbReference type="EMBL" id="JAWDKA010000002">
    <property type="protein sequence ID" value="MDV0441189.1"/>
    <property type="molecule type" value="Genomic_DNA"/>
</dbReference>
<evidence type="ECO:0000256" key="6">
    <source>
        <dbReference type="ARBA" id="ARBA00022989"/>
    </source>
</evidence>